<accession>A0A0A9G188</accession>
<proteinExistence type="predicted"/>
<dbReference type="AlphaFoldDB" id="A0A0A9G188"/>
<name>A0A0A9G188_ARUDO</name>
<reference evidence="1" key="2">
    <citation type="journal article" date="2015" name="Data Brief">
        <title>Shoot transcriptome of the giant reed, Arundo donax.</title>
        <authorList>
            <person name="Barrero R.A."/>
            <person name="Guerrero F.D."/>
            <person name="Moolhuijzen P."/>
            <person name="Goolsby J.A."/>
            <person name="Tidwell J."/>
            <person name="Bellgard S.E."/>
            <person name="Bellgard M.I."/>
        </authorList>
    </citation>
    <scope>NUCLEOTIDE SEQUENCE</scope>
    <source>
        <tissue evidence="1">Shoot tissue taken approximately 20 cm above the soil surface</tissue>
    </source>
</reference>
<reference evidence="1" key="1">
    <citation type="submission" date="2014-09" db="EMBL/GenBank/DDBJ databases">
        <authorList>
            <person name="Magalhaes I.L.F."/>
            <person name="Oliveira U."/>
            <person name="Santos F.R."/>
            <person name="Vidigal T.H.D.A."/>
            <person name="Brescovit A.D."/>
            <person name="Santos A.J."/>
        </authorList>
    </citation>
    <scope>NUCLEOTIDE SEQUENCE</scope>
    <source>
        <tissue evidence="1">Shoot tissue taken approximately 20 cm above the soil surface</tissue>
    </source>
</reference>
<protein>
    <submittedName>
        <fullName evidence="1">Uncharacterized protein</fullName>
    </submittedName>
</protein>
<organism evidence="1">
    <name type="scientific">Arundo donax</name>
    <name type="common">Giant reed</name>
    <name type="synonym">Donax arundinaceus</name>
    <dbReference type="NCBI Taxonomy" id="35708"/>
    <lineage>
        <taxon>Eukaryota</taxon>
        <taxon>Viridiplantae</taxon>
        <taxon>Streptophyta</taxon>
        <taxon>Embryophyta</taxon>
        <taxon>Tracheophyta</taxon>
        <taxon>Spermatophyta</taxon>
        <taxon>Magnoliopsida</taxon>
        <taxon>Liliopsida</taxon>
        <taxon>Poales</taxon>
        <taxon>Poaceae</taxon>
        <taxon>PACMAD clade</taxon>
        <taxon>Arundinoideae</taxon>
        <taxon>Arundineae</taxon>
        <taxon>Arundo</taxon>
    </lineage>
</organism>
<sequence length="24" mass="3012">MMMMMMMMMAWPKGLQMEIFLRKN</sequence>
<evidence type="ECO:0000313" key="1">
    <source>
        <dbReference type="EMBL" id="JAE16301.1"/>
    </source>
</evidence>
<dbReference type="EMBL" id="GBRH01181595">
    <property type="protein sequence ID" value="JAE16301.1"/>
    <property type="molecule type" value="Transcribed_RNA"/>
</dbReference>